<dbReference type="Proteomes" id="UP000000756">
    <property type="component" value="Chromosome"/>
</dbReference>
<organism evidence="2 3">
    <name type="scientific">Aeromonas hydrophila subsp. hydrophila (strain ATCC 7966 / DSM 30187 / BCRC 13018 / CCUG 14551 / JCM 1027 / KCTC 2358 / NCIMB 9240 / NCTC 8049)</name>
    <dbReference type="NCBI Taxonomy" id="380703"/>
    <lineage>
        <taxon>Bacteria</taxon>
        <taxon>Pseudomonadati</taxon>
        <taxon>Pseudomonadota</taxon>
        <taxon>Gammaproteobacteria</taxon>
        <taxon>Aeromonadales</taxon>
        <taxon>Aeromonadaceae</taxon>
        <taxon>Aeromonas</taxon>
    </lineage>
</organism>
<dbReference type="Pfam" id="PF17868">
    <property type="entry name" value="AAA_lid_8"/>
    <property type="match status" value="1"/>
</dbReference>
<name>A0KNK2_AERHH</name>
<protein>
    <submittedName>
        <fullName evidence="2">MoxR-related protein</fullName>
    </submittedName>
</protein>
<sequence>MLEIKQKLATLLAQLNEGLVERDEAMKLALLSLLAGENILLVGPPGTAKSLISRQVAKALKDDDKEGVSHFEYLLTKFSTPEEIFGPLSISKLKEDRFERNTAGYLPSVQVAFLDEIFKASSSILNALLTILNERIYHNGAAVQKVPLRSLIAASNELPTGQEELSALYDRFLLRGFVNYVSEDNLHKLFTVRKGEQLEKLNKLTLGELVELDNKIAIVKTPELIQRAVLDILKKHKELFKEDRREGISDRRVVKVIRLLKISALTNDRDEIDLSDLVLLCNCLWSSQDNMVEVKKLIFDTLKKYSEILYELKVAESNNINASNTHVAIKYTKNIENLHFISRFKGLKGGGGEHDPILINNLDELLRLRNPEVGLQGYYFKQMADIDVSTVSNWTAIDFKGHYDGAGFSIVGREKSESLFDSFQSTSSVKNLYLAGFSLANQANSCKISSCVMEQSMILGNANDCDISGCNIKGSLAKKDIKKCNISQCIVSGYSNSPKLANLVHDCKVSDVAFILDFKSRDEGGAVAREISNSKVMRCFISGKIENSYDNSFFGRIYGVCFSYSMHDSEIDSCALGYIFSTFGNNVPIYGFHGPVFGATQEMMLASNKFSNNASLDKTSLVKRLNDANGKDGQTVSFVNFNKYFFEFTLNWDFDTVWDWDEQNNNPILQSVGFNSAEKVVKHTIPEQDKIGPLLQQINANLWV</sequence>
<proteinExistence type="predicted"/>
<dbReference type="RefSeq" id="WP_011707129.1">
    <property type="nucleotide sequence ID" value="NC_008570.1"/>
</dbReference>
<dbReference type="KEGG" id="aha:AHA_3364"/>
<evidence type="ECO:0000313" key="3">
    <source>
        <dbReference type="Proteomes" id="UP000000756"/>
    </source>
</evidence>
<dbReference type="EnsemblBacteria" id="ABK38233">
    <property type="protein sequence ID" value="ABK38233"/>
    <property type="gene ID" value="AHA_3364"/>
</dbReference>
<dbReference type="PATRIC" id="fig|380703.7.peg.3362"/>
<dbReference type="SMART" id="SM00382">
    <property type="entry name" value="AAA"/>
    <property type="match status" value="1"/>
</dbReference>
<dbReference type="Gene3D" id="2.160.20.110">
    <property type="match status" value="1"/>
</dbReference>
<evidence type="ECO:0000259" key="1">
    <source>
        <dbReference type="SMART" id="SM00382"/>
    </source>
</evidence>
<dbReference type="HOGENOM" id="CLU_391632_0_0_6"/>
<dbReference type="EMBL" id="CP000462">
    <property type="protein sequence ID" value="ABK38233.1"/>
    <property type="molecule type" value="Genomic_DNA"/>
</dbReference>
<dbReference type="OrthoDB" id="1814213at2"/>
<reference evidence="2 3" key="1">
    <citation type="journal article" date="2006" name="J. Bacteriol.">
        <title>Genome sequence of Aeromonas hydrophila ATCC 7966T: jack of all trades.</title>
        <authorList>
            <person name="Seshadri R."/>
            <person name="Joseph S.W."/>
            <person name="Chopra A.K."/>
            <person name="Sha J."/>
            <person name="Shaw J."/>
            <person name="Graf J."/>
            <person name="Haft D."/>
            <person name="Wu M."/>
            <person name="Ren Q."/>
            <person name="Rosovitz M.J."/>
            <person name="Madupu R."/>
            <person name="Tallon L."/>
            <person name="Kim M."/>
            <person name="Jin S."/>
            <person name="Vuong H."/>
            <person name="Stine O.C."/>
            <person name="Ali A."/>
            <person name="Horneman A.J."/>
            <person name="Heidelberg J.F."/>
        </authorList>
    </citation>
    <scope>NUCLEOTIDE SEQUENCE [LARGE SCALE GENOMIC DNA]</scope>
    <source>
        <strain evidence="3">ATCC 7966 / DSM 30187 / BCRC 13018 / CCUG 14551 / JCM 1027 / KCTC 2358 / NCIMB 9240 / NCTC 8049</strain>
    </source>
</reference>
<gene>
    <name evidence="2" type="ordered locus">AHA_3364</name>
</gene>
<dbReference type="CDD" id="cd00009">
    <property type="entry name" value="AAA"/>
    <property type="match status" value="1"/>
</dbReference>
<dbReference type="InterPro" id="IPR050513">
    <property type="entry name" value="RavA_ATPases"/>
</dbReference>
<dbReference type="InterPro" id="IPR027417">
    <property type="entry name" value="P-loop_NTPase"/>
</dbReference>
<feature type="domain" description="AAA+ ATPase" evidence="1">
    <location>
        <begin position="35"/>
        <end position="177"/>
    </location>
</feature>
<dbReference type="InterPro" id="IPR003593">
    <property type="entry name" value="AAA+_ATPase"/>
</dbReference>
<dbReference type="InterPro" id="IPR045427">
    <property type="entry name" value="MoxR"/>
</dbReference>
<keyword evidence="3" id="KW-1185">Reference proteome</keyword>
<dbReference type="AlphaFoldDB" id="A0KNK2"/>
<dbReference type="InterPro" id="IPR041538">
    <property type="entry name" value="RavA-like_AAA_lid"/>
</dbReference>
<dbReference type="GeneID" id="4489458"/>
<dbReference type="eggNOG" id="COG0714">
    <property type="taxonomic scope" value="Bacteria"/>
</dbReference>
<dbReference type="SUPFAM" id="SSF52540">
    <property type="entry name" value="P-loop containing nucleoside triphosphate hydrolases"/>
    <property type="match status" value="1"/>
</dbReference>
<dbReference type="Pfam" id="PF20030">
    <property type="entry name" value="bpMoxR"/>
    <property type="match status" value="1"/>
</dbReference>
<dbReference type="STRING" id="380703.AHA_3364"/>
<accession>A0KNK2</accession>
<evidence type="ECO:0000313" key="2">
    <source>
        <dbReference type="EMBL" id="ABK38233.1"/>
    </source>
</evidence>
<dbReference type="PANTHER" id="PTHR32204">
    <property type="entry name" value="ATPASE RAVA"/>
    <property type="match status" value="1"/>
</dbReference>
<dbReference type="PANTHER" id="PTHR32204:SF0">
    <property type="entry name" value="ATPASE RAVA"/>
    <property type="match status" value="1"/>
</dbReference>
<dbReference type="Gene3D" id="3.40.50.300">
    <property type="entry name" value="P-loop containing nucleotide triphosphate hydrolases"/>
    <property type="match status" value="1"/>
</dbReference>